<dbReference type="PANTHER" id="PTHR22911">
    <property type="entry name" value="ACYL-MALONYL CONDENSING ENZYME-RELATED"/>
    <property type="match status" value="1"/>
</dbReference>
<feature type="transmembrane region" description="Helical" evidence="8">
    <location>
        <begin position="126"/>
        <end position="143"/>
    </location>
</feature>
<evidence type="ECO:0000256" key="6">
    <source>
        <dbReference type="ARBA" id="ARBA00022989"/>
    </source>
</evidence>
<evidence type="ECO:0000256" key="8">
    <source>
        <dbReference type="SAM" id="Phobius"/>
    </source>
</evidence>
<comment type="similarity">
    <text evidence="2">Belongs to the EamA transporter family.</text>
</comment>
<keyword evidence="3" id="KW-0813">Transport</keyword>
<evidence type="ECO:0000259" key="9">
    <source>
        <dbReference type="Pfam" id="PF00892"/>
    </source>
</evidence>
<feature type="domain" description="EamA" evidence="9">
    <location>
        <begin position="30"/>
        <end position="164"/>
    </location>
</feature>
<dbReference type="GO" id="GO:0005886">
    <property type="term" value="C:plasma membrane"/>
    <property type="evidence" value="ECO:0007669"/>
    <property type="project" value="UniProtKB-SubCell"/>
</dbReference>
<evidence type="ECO:0000256" key="1">
    <source>
        <dbReference type="ARBA" id="ARBA00004651"/>
    </source>
</evidence>
<feature type="transmembrane region" description="Helical" evidence="8">
    <location>
        <begin position="31"/>
        <end position="49"/>
    </location>
</feature>
<feature type="transmembrane region" description="Helical" evidence="8">
    <location>
        <begin position="201"/>
        <end position="218"/>
    </location>
</feature>
<dbReference type="SUPFAM" id="SSF103481">
    <property type="entry name" value="Multidrug resistance efflux transporter EmrE"/>
    <property type="match status" value="2"/>
</dbReference>
<feature type="transmembrane region" description="Helical" evidence="8">
    <location>
        <begin position="174"/>
        <end position="189"/>
    </location>
</feature>
<keyword evidence="5 8" id="KW-0812">Transmembrane</keyword>
<evidence type="ECO:0000256" key="7">
    <source>
        <dbReference type="ARBA" id="ARBA00023136"/>
    </source>
</evidence>
<keyword evidence="6 8" id="KW-1133">Transmembrane helix</keyword>
<dbReference type="Proteomes" id="UP000004699">
    <property type="component" value="Unassembled WGS sequence"/>
</dbReference>
<keyword evidence="4" id="KW-1003">Cell membrane</keyword>
<gene>
    <name evidence="10" type="primary">rarD</name>
    <name evidence="10" type="ORF">NOR51B_1213</name>
</gene>
<sequence>MFESHIIFRVYFCNLYEARSSLKLLSDYQRGICLSLTAHSIWGGAALYWMQTQPVSAVDVVAQRGLWTLPSVAFLLLLAGRLTGALALIRDVRTIALMALTGAIISVNWLTFIYAVTHGRAAEASFGYFLIPLFTVFVGIFALGERPTGLHLMAMGLVVVAILLQMVALGGLPLVSLGVSISFTLYSVVRKQIRADALQGLFWESIFIFCVAAPWVFLKGGSGLGEYGPRVDWFLVLSGFFTAAPLLTQVAASRLLPLTTVGLLSYLGPTLQLLVAVTLLGETISPTTIAAFGIVWVGLAAITLNNLRAFHRRRRLRKEEDPAADGQTD</sequence>
<protein>
    <submittedName>
        <fullName evidence="10">RarD protein</fullName>
    </submittedName>
</protein>
<dbReference type="eggNOG" id="COG2962">
    <property type="taxonomic scope" value="Bacteria"/>
</dbReference>
<dbReference type="PANTHER" id="PTHR22911:SF137">
    <property type="entry name" value="SOLUTE CARRIER FAMILY 35 MEMBER G2-RELATED"/>
    <property type="match status" value="1"/>
</dbReference>
<proteinExistence type="inferred from homology"/>
<dbReference type="NCBIfam" id="TIGR00688">
    <property type="entry name" value="rarD"/>
    <property type="match status" value="1"/>
</dbReference>
<feature type="transmembrane region" description="Helical" evidence="8">
    <location>
        <begin position="287"/>
        <end position="307"/>
    </location>
</feature>
<dbReference type="AlphaFoldDB" id="B8KR11"/>
<feature type="transmembrane region" description="Helical" evidence="8">
    <location>
        <begin position="150"/>
        <end position="168"/>
    </location>
</feature>
<accession>B8KR11</accession>
<evidence type="ECO:0000256" key="2">
    <source>
        <dbReference type="ARBA" id="ARBA00007362"/>
    </source>
</evidence>
<feature type="domain" description="EamA" evidence="9">
    <location>
        <begin position="175"/>
        <end position="303"/>
    </location>
</feature>
<dbReference type="HOGENOM" id="CLU_054508_1_0_6"/>
<feature type="transmembrane region" description="Helical" evidence="8">
    <location>
        <begin position="263"/>
        <end position="281"/>
    </location>
</feature>
<dbReference type="InterPro" id="IPR000620">
    <property type="entry name" value="EamA_dom"/>
</dbReference>
<keyword evidence="7 8" id="KW-0472">Membrane</keyword>
<feature type="transmembrane region" description="Helical" evidence="8">
    <location>
        <begin position="95"/>
        <end position="114"/>
    </location>
</feature>
<keyword evidence="11" id="KW-1185">Reference proteome</keyword>
<evidence type="ECO:0000256" key="3">
    <source>
        <dbReference type="ARBA" id="ARBA00022448"/>
    </source>
</evidence>
<dbReference type="InterPro" id="IPR004626">
    <property type="entry name" value="RarD"/>
</dbReference>
<feature type="transmembrane region" description="Helical" evidence="8">
    <location>
        <begin position="69"/>
        <end position="88"/>
    </location>
</feature>
<dbReference type="InterPro" id="IPR037185">
    <property type="entry name" value="EmrE-like"/>
</dbReference>
<organism evidence="10 11">
    <name type="scientific">Luminiphilus syltensis NOR5-1B</name>
    <dbReference type="NCBI Taxonomy" id="565045"/>
    <lineage>
        <taxon>Bacteria</taxon>
        <taxon>Pseudomonadati</taxon>
        <taxon>Pseudomonadota</taxon>
        <taxon>Gammaproteobacteria</taxon>
        <taxon>Cellvibrionales</taxon>
        <taxon>Halieaceae</taxon>
        <taxon>Luminiphilus</taxon>
    </lineage>
</organism>
<name>B8KR11_9GAMM</name>
<dbReference type="EMBL" id="DS999411">
    <property type="protein sequence ID" value="EED35268.1"/>
    <property type="molecule type" value="Genomic_DNA"/>
</dbReference>
<evidence type="ECO:0000256" key="4">
    <source>
        <dbReference type="ARBA" id="ARBA00022475"/>
    </source>
</evidence>
<evidence type="ECO:0000313" key="11">
    <source>
        <dbReference type="Proteomes" id="UP000004699"/>
    </source>
</evidence>
<dbReference type="Pfam" id="PF00892">
    <property type="entry name" value="EamA"/>
    <property type="match status" value="2"/>
</dbReference>
<evidence type="ECO:0000313" key="10">
    <source>
        <dbReference type="EMBL" id="EED35268.1"/>
    </source>
</evidence>
<reference evidence="11" key="1">
    <citation type="journal article" date="2013" name="BMC Microbiol.">
        <title>Taxonomy and evolution of bacteriochlorophyll a-containing members of the OM60/NOR5 clade of marine gammaproteobacteria: description of Luminiphilus syltensis gen. nov., sp. nov., reclassification of Haliea rubra as Pseudohaliea rubra gen. nov., comb. nov., and emendation of Chromatocurvus halotolerans.</title>
        <authorList>
            <person name="Spring S."/>
            <person name="Riedel T."/>
            <person name="Sproer C."/>
            <person name="Yan S."/>
            <person name="Harder J."/>
            <person name="Fuchs B.M."/>
        </authorList>
    </citation>
    <scope>NUCLEOTIDE SEQUENCE [LARGE SCALE GENOMIC DNA]</scope>
    <source>
        <strain evidence="11">NOR51-B</strain>
    </source>
</reference>
<evidence type="ECO:0000256" key="5">
    <source>
        <dbReference type="ARBA" id="ARBA00022692"/>
    </source>
</evidence>
<feature type="transmembrane region" description="Helical" evidence="8">
    <location>
        <begin position="233"/>
        <end position="251"/>
    </location>
</feature>
<comment type="subcellular location">
    <subcellularLocation>
        <location evidence="1">Cell membrane</location>
        <topology evidence="1">Multi-pass membrane protein</topology>
    </subcellularLocation>
</comment>